<sequence length="60" mass="6594">MGNIEHTKCDRNDSATKTKVMDSTLDSLLGPSEVGRTAEDPKSTAIIYLEKNGILRLMQV</sequence>
<accession>A0A183KSB3</accession>
<dbReference type="WBParaSite" id="SCUD_0001795301-mRNA-1">
    <property type="protein sequence ID" value="SCUD_0001795301-mRNA-1"/>
    <property type="gene ID" value="SCUD_0001795301"/>
</dbReference>
<proteinExistence type="predicted"/>
<reference evidence="1" key="1">
    <citation type="submission" date="2016-06" db="UniProtKB">
        <authorList>
            <consortium name="WormBaseParasite"/>
        </authorList>
    </citation>
    <scope>IDENTIFICATION</scope>
</reference>
<organism evidence="1">
    <name type="scientific">Schistosoma curassoni</name>
    <dbReference type="NCBI Taxonomy" id="6186"/>
    <lineage>
        <taxon>Eukaryota</taxon>
        <taxon>Metazoa</taxon>
        <taxon>Spiralia</taxon>
        <taxon>Lophotrochozoa</taxon>
        <taxon>Platyhelminthes</taxon>
        <taxon>Trematoda</taxon>
        <taxon>Digenea</taxon>
        <taxon>Strigeidida</taxon>
        <taxon>Schistosomatoidea</taxon>
        <taxon>Schistosomatidae</taxon>
        <taxon>Schistosoma</taxon>
    </lineage>
</organism>
<protein>
    <submittedName>
        <fullName evidence="1">Uncharacterized protein</fullName>
    </submittedName>
</protein>
<name>A0A183KSB3_9TREM</name>
<dbReference type="AlphaFoldDB" id="A0A183KSB3"/>
<evidence type="ECO:0000313" key="1">
    <source>
        <dbReference type="WBParaSite" id="SCUD_0001795301-mRNA-1"/>
    </source>
</evidence>